<dbReference type="Gene3D" id="2.60.120.650">
    <property type="entry name" value="Cupin"/>
    <property type="match status" value="1"/>
</dbReference>
<dbReference type="PROSITE" id="PS51184">
    <property type="entry name" value="JMJC"/>
    <property type="match status" value="1"/>
</dbReference>
<dbReference type="SMART" id="SM00298">
    <property type="entry name" value="CHROMO"/>
    <property type="match status" value="1"/>
</dbReference>
<evidence type="ECO:0000259" key="5">
    <source>
        <dbReference type="PROSITE" id="PS51184"/>
    </source>
</evidence>
<feature type="region of interest" description="Disordered" evidence="3">
    <location>
        <begin position="48"/>
        <end position="119"/>
    </location>
</feature>
<feature type="compositionally biased region" description="Low complexity" evidence="3">
    <location>
        <begin position="70"/>
        <end position="83"/>
    </location>
</feature>
<feature type="domain" description="JmjC" evidence="5">
    <location>
        <begin position="692"/>
        <end position="832"/>
    </location>
</feature>
<gene>
    <name evidence="6" type="ORF">HJC23_012592</name>
</gene>
<keyword evidence="7" id="KW-1185">Reference proteome</keyword>
<feature type="compositionally biased region" description="Polar residues" evidence="3">
    <location>
        <begin position="434"/>
        <end position="460"/>
    </location>
</feature>
<evidence type="ECO:0000256" key="2">
    <source>
        <dbReference type="ARBA" id="ARBA00023242"/>
    </source>
</evidence>
<dbReference type="Pfam" id="PF00385">
    <property type="entry name" value="Chromo"/>
    <property type="match status" value="1"/>
</dbReference>
<feature type="compositionally biased region" description="Basic and acidic residues" evidence="3">
    <location>
        <begin position="48"/>
        <end position="67"/>
    </location>
</feature>
<dbReference type="InterPro" id="IPR023780">
    <property type="entry name" value="Chromo_domain"/>
</dbReference>
<proteinExistence type="predicted"/>
<dbReference type="InterPro" id="IPR016197">
    <property type="entry name" value="Chromo-like_dom_sf"/>
</dbReference>
<accession>A0ABD3NXI6</accession>
<evidence type="ECO:0000256" key="3">
    <source>
        <dbReference type="SAM" id="MobiDB-lite"/>
    </source>
</evidence>
<dbReference type="Proteomes" id="UP001516023">
    <property type="component" value="Unassembled WGS sequence"/>
</dbReference>
<dbReference type="Gene3D" id="2.40.50.40">
    <property type="match status" value="1"/>
</dbReference>
<feature type="region of interest" description="Disordered" evidence="3">
    <location>
        <begin position="1220"/>
        <end position="1251"/>
    </location>
</feature>
<comment type="subcellular location">
    <subcellularLocation>
        <location evidence="1">Nucleus</location>
    </subcellularLocation>
</comment>
<organism evidence="6 7">
    <name type="scientific">Cyclotella cryptica</name>
    <dbReference type="NCBI Taxonomy" id="29204"/>
    <lineage>
        <taxon>Eukaryota</taxon>
        <taxon>Sar</taxon>
        <taxon>Stramenopiles</taxon>
        <taxon>Ochrophyta</taxon>
        <taxon>Bacillariophyta</taxon>
        <taxon>Coscinodiscophyceae</taxon>
        <taxon>Thalassiosirophycidae</taxon>
        <taxon>Stephanodiscales</taxon>
        <taxon>Stephanodiscaceae</taxon>
        <taxon>Cyclotella</taxon>
    </lineage>
</organism>
<keyword evidence="2" id="KW-0539">Nucleus</keyword>
<dbReference type="InterPro" id="IPR041667">
    <property type="entry name" value="Cupin_8"/>
</dbReference>
<evidence type="ECO:0000313" key="6">
    <source>
        <dbReference type="EMBL" id="KAL3780146.1"/>
    </source>
</evidence>
<evidence type="ECO:0008006" key="8">
    <source>
        <dbReference type="Google" id="ProtNLM"/>
    </source>
</evidence>
<dbReference type="PANTHER" id="PTHR22812">
    <property type="entry name" value="CHROMOBOX PROTEIN"/>
    <property type="match status" value="1"/>
</dbReference>
<comment type="caution">
    <text evidence="6">The sequence shown here is derived from an EMBL/GenBank/DDBJ whole genome shotgun (WGS) entry which is preliminary data.</text>
</comment>
<dbReference type="InterPro" id="IPR000953">
    <property type="entry name" value="Chromo/chromo_shadow_dom"/>
</dbReference>
<dbReference type="CDD" id="cd00024">
    <property type="entry name" value="CD_CSD"/>
    <property type="match status" value="1"/>
</dbReference>
<dbReference type="GO" id="GO:0005634">
    <property type="term" value="C:nucleus"/>
    <property type="evidence" value="ECO:0007669"/>
    <property type="project" value="UniProtKB-SubCell"/>
</dbReference>
<feature type="domain" description="Chromo" evidence="4">
    <location>
        <begin position="157"/>
        <end position="217"/>
    </location>
</feature>
<dbReference type="InterPro" id="IPR003347">
    <property type="entry name" value="JmjC_dom"/>
</dbReference>
<dbReference type="AlphaFoldDB" id="A0ABD3NXI6"/>
<reference evidence="6 7" key="1">
    <citation type="journal article" date="2020" name="G3 (Bethesda)">
        <title>Improved Reference Genome for Cyclotella cryptica CCMP332, a Model for Cell Wall Morphogenesis, Salinity Adaptation, and Lipid Production in Diatoms (Bacillariophyta).</title>
        <authorList>
            <person name="Roberts W.R."/>
            <person name="Downey K.M."/>
            <person name="Ruck E.C."/>
            <person name="Traller J.C."/>
            <person name="Alverson A.J."/>
        </authorList>
    </citation>
    <scope>NUCLEOTIDE SEQUENCE [LARGE SCALE GENOMIC DNA]</scope>
    <source>
        <strain evidence="6 7">CCMP332</strain>
    </source>
</reference>
<dbReference type="SUPFAM" id="SSF54160">
    <property type="entry name" value="Chromo domain-like"/>
    <property type="match status" value="1"/>
</dbReference>
<dbReference type="PROSITE" id="PS50013">
    <property type="entry name" value="CHROMO_2"/>
    <property type="match status" value="1"/>
</dbReference>
<dbReference type="SUPFAM" id="SSF51197">
    <property type="entry name" value="Clavaminate synthase-like"/>
    <property type="match status" value="1"/>
</dbReference>
<evidence type="ECO:0000259" key="4">
    <source>
        <dbReference type="PROSITE" id="PS50013"/>
    </source>
</evidence>
<sequence length="1251" mass="139183">MVAPEVLEAATLHSRPISSQGSHFYTAHHNMPKATTSKSVSEVEWAEEVKASERIKGRKASARDAKAKQSNNATGNNGTNKNSASKKAKKPIKRLREQRRQLSAQLAQLAEQEEHKRKSRKIDAGIENHPGNIIAAAQNDILQATASGGAEISDFYWEVETVVGRRIHRGRVEYLIRWKGCSEEENTWEPAANLCDTAMEEAMKYVKAQKLKEKKREEDEKKLFGEDENEEKEAKSIITTKSSGNGLKENGFAAEEIEEDAEMEGHGMEEEVLEDDLWDWTDQDQVSEFHLKHNSVRALIAFSLMVHSLPSLLYLLSTVSITVFNPVQRINIHDPTAPSIVKDARINGTPIVLVGHVGWANFAKRWISKKDSAVASVAGVDAKSHAGKQEIGLVVDQENEDKTCKNINGAGKIGPNFDVEISDGSLNAAKTAETASSAGTCANDTSGETQSAETNHTTSPFGDLGGLDGKQCHGINDTSNSGVNTQSTASKDESSFVVCTGVKLNGNAPVSSISDECKANVDAIAESTALRPKADDIMRDTTKNHVTDATNVRNCAVPEDGVKESSIEAAIESDAISINRENAVTSDEIDGSLLDLSKRDFYLDINKMIDDIGDEDVPVIKRNYNEEKPIHGNIRAAKFLTNCWPNANSDVEAVEHQKKSPKLYLHQWQFPLSDTAGRKLCHKNMPLPKSIMGEDLLKYWLDLPQCKLDSPLQYIFMGREDTLSKLHNDPGGLDISIAPIVGEKECVLVHRADGPNCLYHLQASLNDIDLHKYPLMSQARIWRTTIQPGEILLMPHGTYHQCRNVTPCLSYSRFHLDTVNLLPFAQSLVNGDAPEIDHEEILWNLTSELISKVDEVFDAAQLRLKKGDSATEDLSDDVIETVNILRTLRHFVREVARRHEIRRRLKGDDSRSEHCFSTLVDDVDMCLHEFRFRKNKVIPPFKARQGKALKNTIAKGGRKDVIKTDLSKFEIEGKPVVAFNTLLEVNYMSLRGADVDKLYPRASRERTGEKLIKELSVGDLVNVKLEQKVVKAEVLEVVPEMHSAYLSFEDYPSVYDEWQPTSLLRLPTRAEISPEDIKPGLVVIDLSNRNEYRATVMSIVNGPMAKMRLFVSQHVMTRWVSPGMILGKYDPPKKLLKPSRKEPAVSTEEVETKTDVEPCRPTTGQVVEVYRKGAAWVTKCHYEIDGVEQKETFPTYVDVRYILGQSTEEKNVPITLVRLAPELDPNSGRSKRQACGSKSDEGSVSVESGDF</sequence>
<evidence type="ECO:0000313" key="7">
    <source>
        <dbReference type="Proteomes" id="UP001516023"/>
    </source>
</evidence>
<feature type="compositionally biased region" description="Polar residues" evidence="3">
    <location>
        <begin position="476"/>
        <end position="489"/>
    </location>
</feature>
<feature type="compositionally biased region" description="Basic residues" evidence="3">
    <location>
        <begin position="84"/>
        <end position="93"/>
    </location>
</feature>
<dbReference type="SMART" id="SM00558">
    <property type="entry name" value="JmjC"/>
    <property type="match status" value="1"/>
</dbReference>
<feature type="compositionally biased region" description="Low complexity" evidence="3">
    <location>
        <begin position="101"/>
        <end position="110"/>
    </location>
</feature>
<dbReference type="InterPro" id="IPR051219">
    <property type="entry name" value="Heterochromatin_chromo-domain"/>
</dbReference>
<name>A0ABD3NXI6_9STRA</name>
<dbReference type="Pfam" id="PF13621">
    <property type="entry name" value="Cupin_8"/>
    <property type="match status" value="1"/>
</dbReference>
<protein>
    <recommendedName>
        <fullName evidence="8">Chromo domain-containing protein</fullName>
    </recommendedName>
</protein>
<feature type="region of interest" description="Disordered" evidence="3">
    <location>
        <begin position="434"/>
        <end position="490"/>
    </location>
</feature>
<evidence type="ECO:0000256" key="1">
    <source>
        <dbReference type="ARBA" id="ARBA00004123"/>
    </source>
</evidence>
<dbReference type="EMBL" id="JABMIG020000360">
    <property type="protein sequence ID" value="KAL3780146.1"/>
    <property type="molecule type" value="Genomic_DNA"/>
</dbReference>